<evidence type="ECO:0000256" key="18">
    <source>
        <dbReference type="SAM" id="Phobius"/>
    </source>
</evidence>
<dbReference type="Pfam" id="PF00512">
    <property type="entry name" value="HisKA"/>
    <property type="match status" value="1"/>
</dbReference>
<evidence type="ECO:0000313" key="24">
    <source>
        <dbReference type="EMBL" id="RAI26914.1"/>
    </source>
</evidence>
<dbReference type="InterPro" id="IPR036097">
    <property type="entry name" value="HisK_dim/P_sf"/>
</dbReference>
<keyword evidence="4" id="KW-1003">Cell membrane</keyword>
<comment type="caution">
    <text evidence="24">The sequence shown here is derived from an EMBL/GenBank/DDBJ whole genome shotgun (WGS) entry which is preliminary data.</text>
</comment>
<dbReference type="InterPro" id="IPR008207">
    <property type="entry name" value="Sig_transdc_His_kin_Hpt_dom"/>
</dbReference>
<dbReference type="InterPro" id="IPR000700">
    <property type="entry name" value="PAS-assoc_C"/>
</dbReference>
<dbReference type="InterPro" id="IPR004358">
    <property type="entry name" value="Sig_transdc_His_kin-like_C"/>
</dbReference>
<dbReference type="SUPFAM" id="SSF55874">
    <property type="entry name" value="ATPase domain of HSP90 chaperone/DNA topoisomerase II/histidine kinase"/>
    <property type="match status" value="1"/>
</dbReference>
<evidence type="ECO:0000256" key="6">
    <source>
        <dbReference type="ARBA" id="ARBA00022553"/>
    </source>
</evidence>
<dbReference type="CDD" id="cd16922">
    <property type="entry name" value="HATPase_EvgS-ArcB-TorS-like"/>
    <property type="match status" value="1"/>
</dbReference>
<dbReference type="PROSITE" id="PS50109">
    <property type="entry name" value="HIS_KIN"/>
    <property type="match status" value="1"/>
</dbReference>
<accession>A0A327JNJ9</accession>
<keyword evidence="10" id="KW-0418">Kinase</keyword>
<feature type="domain" description="PAC" evidence="22">
    <location>
        <begin position="298"/>
        <end position="348"/>
    </location>
</feature>
<keyword evidence="9" id="KW-0547">Nucleotide-binding</keyword>
<organism evidence="24 25">
    <name type="scientific">Rhodobium orientis</name>
    <dbReference type="NCBI Taxonomy" id="34017"/>
    <lineage>
        <taxon>Bacteria</taxon>
        <taxon>Pseudomonadati</taxon>
        <taxon>Pseudomonadota</taxon>
        <taxon>Alphaproteobacteria</taxon>
        <taxon>Hyphomicrobiales</taxon>
        <taxon>Rhodobiaceae</taxon>
        <taxon>Rhodobium</taxon>
    </lineage>
</organism>
<dbReference type="InterPro" id="IPR036890">
    <property type="entry name" value="HATPase_C_sf"/>
</dbReference>
<evidence type="ECO:0000256" key="7">
    <source>
        <dbReference type="ARBA" id="ARBA00022679"/>
    </source>
</evidence>
<dbReference type="InterPro" id="IPR000014">
    <property type="entry name" value="PAS"/>
</dbReference>
<keyword evidence="11" id="KW-0067">ATP-binding</keyword>
<dbReference type="Pfam" id="PF00072">
    <property type="entry name" value="Response_reg"/>
    <property type="match status" value="1"/>
</dbReference>
<dbReference type="Gene3D" id="1.10.287.130">
    <property type="match status" value="1"/>
</dbReference>
<dbReference type="PROSITE" id="PS50112">
    <property type="entry name" value="PAS"/>
    <property type="match status" value="1"/>
</dbReference>
<feature type="modified residue" description="4-aspartylphosphate" evidence="16">
    <location>
        <position position="661"/>
    </location>
</feature>
<dbReference type="SMART" id="SM00388">
    <property type="entry name" value="HisKA"/>
    <property type="match status" value="1"/>
</dbReference>
<keyword evidence="6 16" id="KW-0597">Phosphoprotein</keyword>
<keyword evidence="14 18" id="KW-0472">Membrane</keyword>
<evidence type="ECO:0000259" key="20">
    <source>
        <dbReference type="PROSITE" id="PS50110"/>
    </source>
</evidence>
<dbReference type="PROSITE" id="PS50110">
    <property type="entry name" value="RESPONSE_REGULATORY"/>
    <property type="match status" value="1"/>
</dbReference>
<dbReference type="GO" id="GO:0005886">
    <property type="term" value="C:plasma membrane"/>
    <property type="evidence" value="ECO:0007669"/>
    <property type="project" value="UniProtKB-SubCell"/>
</dbReference>
<dbReference type="PROSITE" id="PS50113">
    <property type="entry name" value="PAC"/>
    <property type="match status" value="1"/>
</dbReference>
<dbReference type="Pfam" id="PF13426">
    <property type="entry name" value="PAS_9"/>
    <property type="match status" value="1"/>
</dbReference>
<evidence type="ECO:0000256" key="8">
    <source>
        <dbReference type="ARBA" id="ARBA00022692"/>
    </source>
</evidence>
<keyword evidence="12 18" id="KW-1133">Transmembrane helix</keyword>
<dbReference type="InterPro" id="IPR001789">
    <property type="entry name" value="Sig_transdc_resp-reg_receiver"/>
</dbReference>
<evidence type="ECO:0000256" key="4">
    <source>
        <dbReference type="ARBA" id="ARBA00022475"/>
    </source>
</evidence>
<dbReference type="PANTHER" id="PTHR43047">
    <property type="entry name" value="TWO-COMPONENT HISTIDINE PROTEIN KINASE"/>
    <property type="match status" value="1"/>
</dbReference>
<protein>
    <recommendedName>
        <fullName evidence="3">histidine kinase</fullName>
        <ecNumber evidence="3">2.7.13.3</ecNumber>
    </recommendedName>
</protein>
<evidence type="ECO:0000256" key="1">
    <source>
        <dbReference type="ARBA" id="ARBA00000085"/>
    </source>
</evidence>
<evidence type="ECO:0000256" key="11">
    <source>
        <dbReference type="ARBA" id="ARBA00022840"/>
    </source>
</evidence>
<evidence type="ECO:0000256" key="9">
    <source>
        <dbReference type="ARBA" id="ARBA00022741"/>
    </source>
</evidence>
<dbReference type="AlphaFoldDB" id="A0A327JNJ9"/>
<dbReference type="PRINTS" id="PR00344">
    <property type="entry name" value="BCTRLSENSOR"/>
</dbReference>
<dbReference type="SUPFAM" id="SSF47384">
    <property type="entry name" value="Homodimeric domain of signal transducing histidine kinase"/>
    <property type="match status" value="1"/>
</dbReference>
<comment type="catalytic activity">
    <reaction evidence="1">
        <text>ATP + protein L-histidine = ADP + protein N-phospho-L-histidine.</text>
        <dbReference type="EC" id="2.7.13.3"/>
    </reaction>
</comment>
<keyword evidence="13" id="KW-0902">Two-component regulatory system</keyword>
<keyword evidence="5" id="KW-0997">Cell inner membrane</keyword>
<evidence type="ECO:0000256" key="16">
    <source>
        <dbReference type="PROSITE-ProRule" id="PRU00169"/>
    </source>
</evidence>
<comment type="subcellular location">
    <subcellularLocation>
        <location evidence="2">Cell inner membrane</location>
        <topology evidence="2">Multi-pass membrane protein</topology>
    </subcellularLocation>
</comment>
<dbReference type="Gene3D" id="1.20.120.160">
    <property type="entry name" value="HPT domain"/>
    <property type="match status" value="1"/>
</dbReference>
<dbReference type="InterPro" id="IPR035965">
    <property type="entry name" value="PAS-like_dom_sf"/>
</dbReference>
<evidence type="ECO:0000259" key="23">
    <source>
        <dbReference type="PROSITE" id="PS50894"/>
    </source>
</evidence>
<dbReference type="PANTHER" id="PTHR43047:SF64">
    <property type="entry name" value="HISTIDINE KINASE CONTAINING CHEY-HOMOLOGOUS RECEIVER DOMAIN AND PAS DOMAIN-RELATED"/>
    <property type="match status" value="1"/>
</dbReference>
<dbReference type="EC" id="2.7.13.3" evidence="3"/>
<feature type="domain" description="Response regulatory" evidence="20">
    <location>
        <begin position="612"/>
        <end position="729"/>
    </location>
</feature>
<dbReference type="InterPro" id="IPR003661">
    <property type="entry name" value="HisK_dim/P_dom"/>
</dbReference>
<dbReference type="FunFam" id="3.30.565.10:FF:000010">
    <property type="entry name" value="Sensor histidine kinase RcsC"/>
    <property type="match status" value="1"/>
</dbReference>
<feature type="domain" description="Histidine kinase" evidence="19">
    <location>
        <begin position="366"/>
        <end position="586"/>
    </location>
</feature>
<evidence type="ECO:0000256" key="3">
    <source>
        <dbReference type="ARBA" id="ARBA00012438"/>
    </source>
</evidence>
<dbReference type="SMART" id="SM00387">
    <property type="entry name" value="HATPase_c"/>
    <property type="match status" value="1"/>
</dbReference>
<dbReference type="CDD" id="cd17546">
    <property type="entry name" value="REC_hyHK_CKI1_RcsC-like"/>
    <property type="match status" value="1"/>
</dbReference>
<dbReference type="Pfam" id="PF01627">
    <property type="entry name" value="Hpt"/>
    <property type="match status" value="1"/>
</dbReference>
<dbReference type="SUPFAM" id="SSF52172">
    <property type="entry name" value="CheY-like"/>
    <property type="match status" value="1"/>
</dbReference>
<gene>
    <name evidence="24" type="ORF">CH339_12050</name>
</gene>
<sequence length="872" mass="95201">MPKSVSRTAKRSGRLRKGLAATGLSAVAALLVFLGLQISQELKELRNAPRDNVQWTAAQLEVELLTLLHAIDGGGKPVGLDDIRKRFDIFYSRVVTIESSSMFAELRASEHASSLLGAIRGTLDRLVPLIDGPDPALRENRAELLAEVTGLRPLVRGLSLESVDLFARTSDNRRQMFTLLLIQTAVVAGLLIVVLAGTLLVLWRQYRVSMSRSGELSRSSQRYANTIDVSLDAIIVADAEGTILDFNPAAERTFGYSRNAAMGRNISRLIVPEHLRTAHVTGMKRFLKTGEKKVLGQGRVELEAMRANGEDFPVELSLGVASESENPTFIAYLRDISDRRRTQQELTEARDRALSAAEAKSQFLAVMSHEMRTPLNGVLGVLDLMRGTRLSQKQRQYVETAIASGELLRDQIDDVLDLSSLEAGGFEPHPVRFEIGSLLYEIVDLHSVATEARGNQLVVSLGFDSLTVSADRRRIRQILLNLVSNAVKFTRDGMITMEANELFRHDGQAIVELAVSDTGAGIAAADIDRVFEDFVTLDPSFRRTTRGTGLGLAICRRMARAMDGEIGVESTPGHGSRFWVRLPLPLARGEHPAPVPSEAAADEALEGKAGLKVLVVEDNATNRFVAGEMLARAGCRVKEAENGEVGVDLANKEAFDIILMDISMPLLDGLEATRRIRSSDGPCRDTPIIGLTAHVFPEEQDKLRLAGMQDALIKPLRLRQLNAVLAPLLRERPAASPPPAAEKPAEAEPATEATSDRGTALIDEDIVGDLKALLPPEKLVQHLDKFCAELVAIKESFEAARHDETLKETCQFAHRLAGSAALFGATRLRQVLLEIEDACFQRDDEPLPALIEAADVLGRQTMAALEPYRAAA</sequence>
<evidence type="ECO:0000259" key="19">
    <source>
        <dbReference type="PROSITE" id="PS50109"/>
    </source>
</evidence>
<dbReference type="OrthoDB" id="9789782at2"/>
<evidence type="ECO:0000256" key="15">
    <source>
        <dbReference type="PROSITE-ProRule" id="PRU00110"/>
    </source>
</evidence>
<dbReference type="Gene3D" id="3.30.450.20">
    <property type="entry name" value="PAS domain"/>
    <property type="match status" value="1"/>
</dbReference>
<keyword evidence="7" id="KW-0808">Transferase</keyword>
<dbReference type="PROSITE" id="PS50894">
    <property type="entry name" value="HPT"/>
    <property type="match status" value="1"/>
</dbReference>
<dbReference type="SUPFAM" id="SSF47226">
    <property type="entry name" value="Histidine-containing phosphotransfer domain, HPT domain"/>
    <property type="match status" value="1"/>
</dbReference>
<dbReference type="GO" id="GO:0000155">
    <property type="term" value="F:phosphorelay sensor kinase activity"/>
    <property type="evidence" value="ECO:0007669"/>
    <property type="project" value="InterPro"/>
</dbReference>
<keyword evidence="25" id="KW-1185">Reference proteome</keyword>
<dbReference type="InterPro" id="IPR011006">
    <property type="entry name" value="CheY-like_superfamily"/>
</dbReference>
<evidence type="ECO:0000256" key="10">
    <source>
        <dbReference type="ARBA" id="ARBA00022777"/>
    </source>
</evidence>
<evidence type="ECO:0000256" key="17">
    <source>
        <dbReference type="SAM" id="MobiDB-lite"/>
    </source>
</evidence>
<dbReference type="CDD" id="cd00130">
    <property type="entry name" value="PAS"/>
    <property type="match status" value="1"/>
</dbReference>
<evidence type="ECO:0000313" key="25">
    <source>
        <dbReference type="Proteomes" id="UP000249299"/>
    </source>
</evidence>
<dbReference type="FunFam" id="1.10.287.130:FF:000004">
    <property type="entry name" value="Ethylene receptor 1"/>
    <property type="match status" value="1"/>
</dbReference>
<evidence type="ECO:0000256" key="5">
    <source>
        <dbReference type="ARBA" id="ARBA00022519"/>
    </source>
</evidence>
<dbReference type="InterPro" id="IPR003594">
    <property type="entry name" value="HATPase_dom"/>
</dbReference>
<evidence type="ECO:0000256" key="13">
    <source>
        <dbReference type="ARBA" id="ARBA00023012"/>
    </source>
</evidence>
<dbReference type="InterPro" id="IPR005467">
    <property type="entry name" value="His_kinase_dom"/>
</dbReference>
<feature type="domain" description="HPt" evidence="23">
    <location>
        <begin position="775"/>
        <end position="868"/>
    </location>
</feature>
<feature type="region of interest" description="Disordered" evidence="17">
    <location>
        <begin position="732"/>
        <end position="758"/>
    </location>
</feature>
<dbReference type="SMART" id="SM00448">
    <property type="entry name" value="REC"/>
    <property type="match status" value="1"/>
</dbReference>
<dbReference type="Gene3D" id="3.30.565.10">
    <property type="entry name" value="Histidine kinase-like ATPase, C-terminal domain"/>
    <property type="match status" value="1"/>
</dbReference>
<dbReference type="Pfam" id="PF02518">
    <property type="entry name" value="HATPase_c"/>
    <property type="match status" value="1"/>
</dbReference>
<feature type="transmembrane region" description="Helical" evidence="18">
    <location>
        <begin position="176"/>
        <end position="203"/>
    </location>
</feature>
<dbReference type="CDD" id="cd00082">
    <property type="entry name" value="HisKA"/>
    <property type="match status" value="1"/>
</dbReference>
<dbReference type="Proteomes" id="UP000249299">
    <property type="component" value="Unassembled WGS sequence"/>
</dbReference>
<dbReference type="NCBIfam" id="TIGR00229">
    <property type="entry name" value="sensory_box"/>
    <property type="match status" value="1"/>
</dbReference>
<keyword evidence="8 18" id="KW-0812">Transmembrane</keyword>
<evidence type="ECO:0000259" key="21">
    <source>
        <dbReference type="PROSITE" id="PS50112"/>
    </source>
</evidence>
<dbReference type="GO" id="GO:0005524">
    <property type="term" value="F:ATP binding"/>
    <property type="evidence" value="ECO:0007669"/>
    <property type="project" value="UniProtKB-KW"/>
</dbReference>
<proteinExistence type="predicted"/>
<evidence type="ECO:0000256" key="14">
    <source>
        <dbReference type="ARBA" id="ARBA00023136"/>
    </source>
</evidence>
<dbReference type="SUPFAM" id="SSF55785">
    <property type="entry name" value="PYP-like sensor domain (PAS domain)"/>
    <property type="match status" value="1"/>
</dbReference>
<name>A0A327JNJ9_9HYPH</name>
<feature type="domain" description="PAS" evidence="21">
    <location>
        <begin position="219"/>
        <end position="290"/>
    </location>
</feature>
<dbReference type="EMBL" id="NPEV01000024">
    <property type="protein sequence ID" value="RAI26914.1"/>
    <property type="molecule type" value="Genomic_DNA"/>
</dbReference>
<feature type="modified residue" description="Phosphohistidine" evidence="15">
    <location>
        <position position="814"/>
    </location>
</feature>
<dbReference type="SMART" id="SM00091">
    <property type="entry name" value="PAS"/>
    <property type="match status" value="1"/>
</dbReference>
<reference evidence="24 25" key="1">
    <citation type="submission" date="2017-07" db="EMBL/GenBank/DDBJ databases">
        <title>Draft Genome Sequences of Select Purple Nonsulfur Bacteria.</title>
        <authorList>
            <person name="Lasarre B."/>
            <person name="Mckinlay J.B."/>
        </authorList>
    </citation>
    <scope>NUCLEOTIDE SEQUENCE [LARGE SCALE GENOMIC DNA]</scope>
    <source>
        <strain evidence="24 25">DSM 11290</strain>
    </source>
</reference>
<evidence type="ECO:0000259" key="22">
    <source>
        <dbReference type="PROSITE" id="PS50113"/>
    </source>
</evidence>
<evidence type="ECO:0000256" key="2">
    <source>
        <dbReference type="ARBA" id="ARBA00004429"/>
    </source>
</evidence>
<evidence type="ECO:0000256" key="12">
    <source>
        <dbReference type="ARBA" id="ARBA00022989"/>
    </source>
</evidence>
<dbReference type="Gene3D" id="3.40.50.2300">
    <property type="match status" value="1"/>
</dbReference>
<dbReference type="InterPro" id="IPR036641">
    <property type="entry name" value="HPT_dom_sf"/>
</dbReference>